<feature type="transmembrane region" description="Helical" evidence="2">
    <location>
        <begin position="138"/>
        <end position="159"/>
    </location>
</feature>
<feature type="transmembrane region" description="Helical" evidence="2">
    <location>
        <begin position="440"/>
        <end position="462"/>
    </location>
</feature>
<feature type="transmembrane region" description="Helical" evidence="2">
    <location>
        <begin position="1012"/>
        <end position="1034"/>
    </location>
</feature>
<proteinExistence type="predicted"/>
<sequence>MSEIVDCIAWIVRKTFWSFGVLLKFLGLRLLDLLGLIFNLLACCTIVRLPHMIAGFQEMSMWGWRWIGFVQFFIFLIDIPIFIMGLFILFTLWRVPQTYKELKEELHLKDWSVNDSGFKYYGWKIRQIVITNFFKSCIDIFCFPLALILLLSWRCVLFINEMKKAESDSDRRKTCFKHFFQLLLDIPLLIVTIPAILSWRLPIYVYQVRKAIKNNDEWDEIRLLGIIQCFYLFLDIPCLVMFFITLVTWRSPIMLWQLSNPDRAFYRKKQQMIIRKIVTLQFLYLFLDIPCIICSILILGTLWRLPTFIRRCKKQFDIVRNKTAFYKKEMHLRIVCFQEFCMVFVDFFCFILFVIVFFTLWRTYPIIKDVKGYLKRYSQDKKVKVIVPSENTPISTSTVETNNSEEKPISSENEKEGEEEAEKKPPLTWSKCMTKIRKTICMHFALLIIDLPAIPICLFLLITVLRTTRLLSDLLGGKFYMLFAVSVYYHALHFLIDVFFICLFLVLMVLRPIQVWINILEDEEHQKHRELKEIMKWFPDIANSRHEVYQRLDDVLSLSFKNVEKEFQCLSKLNNEMDDLIDRVNTILDKLSKHEIEDEFVTLVKTVIFYEKQRTQKLVRLYTAEHHFLRRPDTKIRAQNLALLQREKFEYDRNLGGVYEKLKNYTPPHVPLYESKTGFSLRSRDETKKVLIKTLPRGGLPVIFGVLICCLPLYRAPKLIYRLVRRWYARFDILRETLYEYALDFLTILRIIFVVLFLYRAPFMLADIFDCIVEKRSWVAVRKVVKEYPGFIAEDIYLLIKALLSWKTPRFLLTALLFGFFMPADLFLTVGKVCTGSKCIAYLITLFLYLIFMGFPFAYSFYGAEKIIEYGLASTNMIFISVFIGILLFVLLTMVISLIRDQKKVFLLKMPDADYVRFNWYNMHVLVFEGLEFFQSIALIFKLTDIPMYGSNYLSEASKILLFSFLPFEPIFWITVSVFVFWFLSCGAPIIFENILEDFPIGTFGKRPSWRLTISLLANTLFLFFVENFISFSACNYEHCSSNFTLGNIQSNATCLQSTFVEDTSMQCWSEPHRDYAAFGLFGLVWYTTTALIFDTTYGDPDTVDQDIGFSPIYTTVINILKAGMVVSATIITKTPYVTLICLLVFNILSILFTFGFKMMFKFYPCNFISVLVWRLCTFVSSCVVVVAVLVAFVMDDPSSKTPLIIMCVGVVVVFIVSLIVAIKQRQISNVERDRELFRKEIMNLENRIQKNKWFLKGWEKRSSTWNRLIKSVRSAQKLDKSLSPKTDLVATPSIQSKYQSFQAPPPFVPPSTSDDSIELNNFEKEGDKISLHSSSSIEEQNTDQPAPATDPQAAEPSGPPDIKITFDPPSAEIKPPPLQIDHNPEAATNSQLTPPLPPTDLGLPPPPSYEAVQNNKTYYDLHEFQSDRDEYLRLEKNGRNLLVTLEKYVDYKAYKYSFFLQRDLWLNSAWNANWTSLLQCLRVLNSNLTGDFDRPSALDLQLAQPSIDKDILPKDPQDSNEPPPPFVKETKEMRLQRSNECRKKALADVASHTPYTEEWVAIFERILPTNGCIKSWNIQGDATDHLIFSLELRRSATGKIVGIDENASGNKLAIGASLILGKKLSGNISSGSLTLNEGIVGKKGPVSLTIKSLSFMQKKNKTYIQVSDKKAAFAMVLASSKEIVWE</sequence>
<name>A0A7M5UJY6_9CNID</name>
<evidence type="ECO:0000256" key="2">
    <source>
        <dbReference type="SAM" id="Phobius"/>
    </source>
</evidence>
<evidence type="ECO:0000313" key="3">
    <source>
        <dbReference type="EnsemblMetazoa" id="CLYHEMP000356.1"/>
    </source>
</evidence>
<feature type="compositionally biased region" description="Low complexity" evidence="1">
    <location>
        <begin position="1343"/>
        <end position="1357"/>
    </location>
</feature>
<evidence type="ECO:0000256" key="1">
    <source>
        <dbReference type="SAM" id="MobiDB-lite"/>
    </source>
</evidence>
<dbReference type="RefSeq" id="XP_066919282.1">
    <property type="nucleotide sequence ID" value="XM_067063181.1"/>
</dbReference>
<protein>
    <submittedName>
        <fullName evidence="3">Uncharacterized protein</fullName>
    </submittedName>
</protein>
<keyword evidence="4" id="KW-1185">Reference proteome</keyword>
<feature type="transmembrane region" description="Helical" evidence="2">
    <location>
        <begin position="221"/>
        <end position="249"/>
    </location>
</feature>
<dbReference type="GeneID" id="136806587"/>
<feature type="transmembrane region" description="Helical" evidence="2">
    <location>
        <begin position="1110"/>
        <end position="1131"/>
    </location>
</feature>
<feature type="transmembrane region" description="Helical" evidence="2">
    <location>
        <begin position="68"/>
        <end position="93"/>
    </location>
</feature>
<feature type="transmembrane region" description="Helical" evidence="2">
    <location>
        <begin position="1137"/>
        <end position="1157"/>
    </location>
</feature>
<dbReference type="EnsemblMetazoa" id="CLYHEMT000356.1">
    <property type="protein sequence ID" value="CLYHEMP000356.1"/>
    <property type="gene ID" value="CLYHEMG000356"/>
</dbReference>
<feature type="transmembrane region" description="Helical" evidence="2">
    <location>
        <begin position="738"/>
        <end position="759"/>
    </location>
</feature>
<feature type="transmembrane region" description="Helical" evidence="2">
    <location>
        <begin position="277"/>
        <end position="303"/>
    </location>
</feature>
<accession>A0A7M5UJY6</accession>
<keyword evidence="2" id="KW-0472">Membrane</keyword>
<keyword evidence="2" id="KW-0812">Transmembrane</keyword>
<dbReference type="Proteomes" id="UP000594262">
    <property type="component" value="Unplaced"/>
</dbReference>
<feature type="region of interest" description="Disordered" evidence="1">
    <location>
        <begin position="1330"/>
        <end position="1400"/>
    </location>
</feature>
<evidence type="ECO:0000313" key="4">
    <source>
        <dbReference type="Proteomes" id="UP000594262"/>
    </source>
</evidence>
<feature type="transmembrane region" description="Helical" evidence="2">
    <location>
        <begin position="1076"/>
        <end position="1098"/>
    </location>
</feature>
<feature type="transmembrane region" description="Helical" evidence="2">
    <location>
        <begin position="179"/>
        <end position="201"/>
    </location>
</feature>
<feature type="transmembrane region" description="Helical" evidence="2">
    <location>
        <begin position="971"/>
        <end position="992"/>
    </location>
</feature>
<feature type="transmembrane region" description="Helical" evidence="2">
    <location>
        <begin position="1204"/>
        <end position="1223"/>
    </location>
</feature>
<feature type="transmembrane region" description="Helical" evidence="2">
    <location>
        <begin position="26"/>
        <end position="47"/>
    </location>
</feature>
<feature type="transmembrane region" description="Helical" evidence="2">
    <location>
        <begin position="811"/>
        <end position="828"/>
    </location>
</feature>
<dbReference type="OrthoDB" id="6021832at2759"/>
<feature type="transmembrane region" description="Helical" evidence="2">
    <location>
        <begin position="337"/>
        <end position="361"/>
    </location>
</feature>
<feature type="compositionally biased region" description="Basic and acidic residues" evidence="1">
    <location>
        <begin position="404"/>
        <end position="414"/>
    </location>
</feature>
<feature type="region of interest" description="Disordered" evidence="1">
    <location>
        <begin position="394"/>
        <end position="424"/>
    </location>
</feature>
<feature type="transmembrane region" description="Helical" evidence="2">
    <location>
        <begin position="840"/>
        <end position="862"/>
    </location>
</feature>
<feature type="transmembrane region" description="Helical" evidence="2">
    <location>
        <begin position="1169"/>
        <end position="1192"/>
    </location>
</feature>
<organism evidence="3 4">
    <name type="scientific">Clytia hemisphaerica</name>
    <dbReference type="NCBI Taxonomy" id="252671"/>
    <lineage>
        <taxon>Eukaryota</taxon>
        <taxon>Metazoa</taxon>
        <taxon>Cnidaria</taxon>
        <taxon>Hydrozoa</taxon>
        <taxon>Hydroidolina</taxon>
        <taxon>Leptothecata</taxon>
        <taxon>Obeliida</taxon>
        <taxon>Clytiidae</taxon>
        <taxon>Clytia</taxon>
    </lineage>
</organism>
<reference evidence="3" key="1">
    <citation type="submission" date="2021-01" db="UniProtKB">
        <authorList>
            <consortium name="EnsemblMetazoa"/>
        </authorList>
    </citation>
    <scope>IDENTIFICATION</scope>
</reference>
<feature type="transmembrane region" description="Helical" evidence="2">
    <location>
        <begin position="877"/>
        <end position="899"/>
    </location>
</feature>
<keyword evidence="2" id="KW-1133">Transmembrane helix</keyword>